<evidence type="ECO:0000256" key="1">
    <source>
        <dbReference type="PROSITE-ProRule" id="PRU00339"/>
    </source>
</evidence>
<dbReference type="InterPro" id="IPR050754">
    <property type="entry name" value="FKBP4/5/8-like"/>
</dbReference>
<reference evidence="2" key="1">
    <citation type="submission" date="2025-08" db="UniProtKB">
        <authorList>
            <consortium name="Ensembl"/>
        </authorList>
    </citation>
    <scope>IDENTIFICATION</scope>
</reference>
<dbReference type="InterPro" id="IPR019734">
    <property type="entry name" value="TPR_rpt"/>
</dbReference>
<dbReference type="InterPro" id="IPR011990">
    <property type="entry name" value="TPR-like_helical_dom_sf"/>
</dbReference>
<dbReference type="SMART" id="SM00028">
    <property type="entry name" value="TPR"/>
    <property type="match status" value="3"/>
</dbReference>
<dbReference type="PANTHER" id="PTHR46512">
    <property type="entry name" value="PEPTIDYLPROLYL ISOMERASE"/>
    <property type="match status" value="1"/>
</dbReference>
<dbReference type="Ensembl" id="ENSNMLT00000021584.1">
    <property type="protein sequence ID" value="ENSNMLP00000019208.1"/>
    <property type="gene ID" value="ENSNMLG00000012598.1"/>
</dbReference>
<accession>A0A8C6TJL4</accession>
<organism evidence="2 3">
    <name type="scientific">Neogobius melanostomus</name>
    <name type="common">round goby</name>
    <dbReference type="NCBI Taxonomy" id="47308"/>
    <lineage>
        <taxon>Eukaryota</taxon>
        <taxon>Metazoa</taxon>
        <taxon>Chordata</taxon>
        <taxon>Craniata</taxon>
        <taxon>Vertebrata</taxon>
        <taxon>Euteleostomi</taxon>
        <taxon>Actinopterygii</taxon>
        <taxon>Neopterygii</taxon>
        <taxon>Teleostei</taxon>
        <taxon>Neoteleostei</taxon>
        <taxon>Acanthomorphata</taxon>
        <taxon>Gobiaria</taxon>
        <taxon>Gobiiformes</taxon>
        <taxon>Gobioidei</taxon>
        <taxon>Gobiidae</taxon>
        <taxon>Benthophilinae</taxon>
        <taxon>Neogobiini</taxon>
        <taxon>Neogobius</taxon>
    </lineage>
</organism>
<protein>
    <submittedName>
        <fullName evidence="2">FKBP prolyl isomerase like</fullName>
    </submittedName>
</protein>
<evidence type="ECO:0000313" key="3">
    <source>
        <dbReference type="Proteomes" id="UP000694523"/>
    </source>
</evidence>
<dbReference type="PROSITE" id="PS50293">
    <property type="entry name" value="TPR_REGION"/>
    <property type="match status" value="1"/>
</dbReference>
<sequence length="334" mass="37063">MNPNQSALCSNKDGNEDAISWISVCPMGLWRVQQKQINSSLNAGEKHPRLGSVCHVRVQLKTETSDVPRDVPGQECGQSFAAHAEVLQVPLGAWTTVTMGEGQCDVTEKCLESMKSGDKCEILLVPLEACSQISADSDRSFCATVELKTFTPGKESWELSSGEKMNFVKSHKERGSVRFRSGDVWGAGDSYSRALKLIITLYGHVKEAKTLEEESQSMQSPSESLVLSAKEYKTMKAELHSNLSLCQLKLKQPEHARNNASKATELYPMGMKAWYRLGQACLMVSELEEAKRAFKKVLELQPDSSAAMKALKEVAIKEKETNRELAHRLSKMFT</sequence>
<dbReference type="SUPFAM" id="SSF48452">
    <property type="entry name" value="TPR-like"/>
    <property type="match status" value="1"/>
</dbReference>
<proteinExistence type="predicted"/>
<keyword evidence="3" id="KW-1185">Reference proteome</keyword>
<dbReference type="Gene3D" id="1.25.40.10">
    <property type="entry name" value="Tetratricopeptide repeat domain"/>
    <property type="match status" value="1"/>
</dbReference>
<feature type="repeat" description="TPR" evidence="1">
    <location>
        <begin position="271"/>
        <end position="304"/>
    </location>
</feature>
<dbReference type="PROSITE" id="PS50005">
    <property type="entry name" value="TPR"/>
    <property type="match status" value="1"/>
</dbReference>
<dbReference type="AlphaFoldDB" id="A0A8C6TJL4"/>
<keyword evidence="1" id="KW-0802">TPR repeat</keyword>
<dbReference type="Pfam" id="PF00515">
    <property type="entry name" value="TPR_1"/>
    <property type="match status" value="1"/>
</dbReference>
<dbReference type="PANTHER" id="PTHR46512:SF10">
    <property type="entry name" value="FK506-BINDING PROTEIN-LIKE"/>
    <property type="match status" value="1"/>
</dbReference>
<dbReference type="Proteomes" id="UP000694523">
    <property type="component" value="Unplaced"/>
</dbReference>
<name>A0A8C6TJL4_9GOBI</name>
<evidence type="ECO:0000313" key="2">
    <source>
        <dbReference type="Ensembl" id="ENSNMLP00000019208.1"/>
    </source>
</evidence>
<reference evidence="2" key="2">
    <citation type="submission" date="2025-09" db="UniProtKB">
        <authorList>
            <consortium name="Ensembl"/>
        </authorList>
    </citation>
    <scope>IDENTIFICATION</scope>
</reference>